<evidence type="ECO:0000313" key="3">
    <source>
        <dbReference type="Proteomes" id="UP000712157"/>
    </source>
</evidence>
<comment type="caution">
    <text evidence="2">The sequence shown here is derived from an EMBL/GenBank/DDBJ whole genome shotgun (WGS) entry which is preliminary data.</text>
</comment>
<keyword evidence="3" id="KW-1185">Reference proteome</keyword>
<proteinExistence type="predicted"/>
<reference evidence="2" key="1">
    <citation type="submission" date="2021-06" db="EMBL/GenBank/DDBJ databases">
        <title>Description of novel taxa of the family Lachnospiraceae.</title>
        <authorList>
            <person name="Chaplin A.V."/>
            <person name="Sokolova S.R."/>
            <person name="Pikina A.P."/>
            <person name="Korzhanova M."/>
            <person name="Belova V."/>
            <person name="Korostin D."/>
            <person name="Efimov B.A."/>
        </authorList>
    </citation>
    <scope>NUCLEOTIDE SEQUENCE</scope>
    <source>
        <strain evidence="2">ASD5720</strain>
    </source>
</reference>
<protein>
    <submittedName>
        <fullName evidence="2">Uncharacterized protein</fullName>
    </submittedName>
</protein>
<evidence type="ECO:0000313" key="2">
    <source>
        <dbReference type="EMBL" id="MBU9735307.1"/>
    </source>
</evidence>
<accession>A0A949K5U4</accession>
<dbReference type="RefSeq" id="WP_238720450.1">
    <property type="nucleotide sequence ID" value="NZ_JAHQCW010000002.1"/>
</dbReference>
<organism evidence="2 3">
    <name type="scientific">Diplocloster agilis</name>
    <dbReference type="NCBI Taxonomy" id="2850323"/>
    <lineage>
        <taxon>Bacteria</taxon>
        <taxon>Bacillati</taxon>
        <taxon>Bacillota</taxon>
        <taxon>Clostridia</taxon>
        <taxon>Lachnospirales</taxon>
        <taxon>Lachnospiraceae</taxon>
        <taxon>Diplocloster</taxon>
    </lineage>
</organism>
<evidence type="ECO:0000256" key="1">
    <source>
        <dbReference type="SAM" id="Phobius"/>
    </source>
</evidence>
<gene>
    <name evidence="2" type="ORF">KTH89_02095</name>
</gene>
<keyword evidence="1" id="KW-1133">Transmembrane helix</keyword>
<feature type="transmembrane region" description="Helical" evidence="1">
    <location>
        <begin position="6"/>
        <end position="25"/>
    </location>
</feature>
<sequence>MTELFLGMVGVSVTSALILIPLLLLSQVINRRIRMSWKKGIWLMLAVRLLIPVPYPEAVFHVRFSGQEYRQL</sequence>
<keyword evidence="1" id="KW-0812">Transmembrane</keyword>
<dbReference type="EMBL" id="JAHQCW010000002">
    <property type="protein sequence ID" value="MBU9735307.1"/>
    <property type="molecule type" value="Genomic_DNA"/>
</dbReference>
<dbReference type="AlphaFoldDB" id="A0A949K5U4"/>
<name>A0A949K5U4_9FIRM</name>
<keyword evidence="1" id="KW-0472">Membrane</keyword>
<dbReference type="Proteomes" id="UP000712157">
    <property type="component" value="Unassembled WGS sequence"/>
</dbReference>